<organism evidence="1 2">
    <name type="scientific">Sporosarcina newyorkensis 2681</name>
    <dbReference type="NCBI Taxonomy" id="1027292"/>
    <lineage>
        <taxon>Bacteria</taxon>
        <taxon>Bacillati</taxon>
        <taxon>Bacillota</taxon>
        <taxon>Bacilli</taxon>
        <taxon>Bacillales</taxon>
        <taxon>Caryophanaceae</taxon>
        <taxon>Sporosarcina</taxon>
    </lineage>
</organism>
<comment type="caution">
    <text evidence="1">The sequence shown here is derived from an EMBL/GenBank/DDBJ whole genome shotgun (WGS) entry which is preliminary data.</text>
</comment>
<sequence length="165" mass="18787">MKRRGENCIKRFIVILLMAGILLLTACSKEHINYFPSKEAALEELIRSEGIKGNIDLITTMNDEELLVIQEDQNNYFVGELLEEKKGFAANKISANVVMELGGSWGLNTLANHNYTIYFEKEPENQNFLPLSNENYYISIVEGDQVKKQDPIITNSIKEIESIKD</sequence>
<proteinExistence type="predicted"/>
<dbReference type="PROSITE" id="PS51257">
    <property type="entry name" value="PROKAR_LIPOPROTEIN"/>
    <property type="match status" value="1"/>
</dbReference>
<reference evidence="1 2" key="1">
    <citation type="submission" date="2011-04" db="EMBL/GenBank/DDBJ databases">
        <authorList>
            <person name="Muzny D."/>
            <person name="Qin X."/>
            <person name="Deng J."/>
            <person name="Jiang H."/>
            <person name="Liu Y."/>
            <person name="Qu J."/>
            <person name="Song X.-Z."/>
            <person name="Zhang L."/>
            <person name="Thornton R."/>
            <person name="Coyle M."/>
            <person name="Francisco L."/>
            <person name="Jackson L."/>
            <person name="Javaid M."/>
            <person name="Korchina V."/>
            <person name="Kovar C."/>
            <person name="Mata R."/>
            <person name="Mathew T."/>
            <person name="Ngo R."/>
            <person name="Nguyen L."/>
            <person name="Nguyen N."/>
            <person name="Okwuonu G."/>
            <person name="Ongeri F."/>
            <person name="Pham C."/>
            <person name="Simmons D."/>
            <person name="Wilczek-Boney K."/>
            <person name="Hale W."/>
            <person name="Jakkamsetti A."/>
            <person name="Pham P."/>
            <person name="Ruth R."/>
            <person name="San Lucas F."/>
            <person name="Warren J."/>
            <person name="Zhang J."/>
            <person name="Zhao Z."/>
            <person name="Zhou C."/>
            <person name="Zhu D."/>
            <person name="Lee S."/>
            <person name="Bess C."/>
            <person name="Blankenburg K."/>
            <person name="Forbes L."/>
            <person name="Fu Q."/>
            <person name="Gubbala S."/>
            <person name="Hirani K."/>
            <person name="Jayaseelan J.C."/>
            <person name="Lara F."/>
            <person name="Munidasa M."/>
            <person name="Palculict T."/>
            <person name="Patil S."/>
            <person name="Pu L.-L."/>
            <person name="Saada N."/>
            <person name="Tang L."/>
            <person name="Weissenberger G."/>
            <person name="Zhu Y."/>
            <person name="Hemphill L."/>
            <person name="Shang Y."/>
            <person name="Youmans B."/>
            <person name="Ayvaz T."/>
            <person name="Ross M."/>
            <person name="Santibanez J."/>
            <person name="Aqrawi P."/>
            <person name="Gross S."/>
            <person name="Joshi V."/>
            <person name="Fowler G."/>
            <person name="Nazareth L."/>
            <person name="Reid J."/>
            <person name="Worley K."/>
            <person name="Petrosino J."/>
            <person name="Highlander S."/>
            <person name="Gibbs R."/>
        </authorList>
    </citation>
    <scope>NUCLEOTIDE SEQUENCE [LARGE SCALE GENOMIC DNA]</scope>
    <source>
        <strain evidence="1 2">2681</strain>
    </source>
</reference>
<evidence type="ECO:0000313" key="2">
    <source>
        <dbReference type="Proteomes" id="UP000005316"/>
    </source>
</evidence>
<protein>
    <recommendedName>
        <fullName evidence="3">Lipoprotein</fullName>
    </recommendedName>
</protein>
<name>F9DMN9_9BACL</name>
<evidence type="ECO:0008006" key="3">
    <source>
        <dbReference type="Google" id="ProtNLM"/>
    </source>
</evidence>
<evidence type="ECO:0000313" key="1">
    <source>
        <dbReference type="EMBL" id="EGQ27910.1"/>
    </source>
</evidence>
<accession>F9DMN9</accession>
<dbReference type="EMBL" id="AFPZ01000003">
    <property type="protein sequence ID" value="EGQ27910.1"/>
    <property type="molecule type" value="Genomic_DNA"/>
</dbReference>
<dbReference type="eggNOG" id="ENOG5032T4G">
    <property type="taxonomic scope" value="Bacteria"/>
</dbReference>
<gene>
    <name evidence="1" type="ORF">HMPREF9372_0069</name>
</gene>
<dbReference type="HOGENOM" id="CLU_1609764_0_0_9"/>
<dbReference type="AlphaFoldDB" id="F9DMN9"/>
<dbReference type="Proteomes" id="UP000005316">
    <property type="component" value="Unassembled WGS sequence"/>
</dbReference>